<evidence type="ECO:0000256" key="1">
    <source>
        <dbReference type="SAM" id="MobiDB-lite"/>
    </source>
</evidence>
<evidence type="ECO:0000313" key="2">
    <source>
        <dbReference type="EMBL" id="KUM48850.1"/>
    </source>
</evidence>
<dbReference type="AlphaFoldDB" id="A0A101M0P2"/>
<keyword evidence="2" id="KW-0496">Mitochondrion</keyword>
<reference evidence="2" key="1">
    <citation type="journal article" date="2015" name="Genome Biol. Evol.">
        <title>Organellar Genomes of White Spruce (Picea glauca): Assembly and Annotation.</title>
        <authorList>
            <person name="Jackman S.D."/>
            <person name="Warren R.L."/>
            <person name="Gibb E.A."/>
            <person name="Vandervalk B.P."/>
            <person name="Mohamadi H."/>
            <person name="Chu J."/>
            <person name="Raymond A."/>
            <person name="Pleasance S."/>
            <person name="Coope R."/>
            <person name="Wildung M.R."/>
            <person name="Ritland C.E."/>
            <person name="Bousquet J."/>
            <person name="Jones S.J."/>
            <person name="Bohlmann J."/>
            <person name="Birol I."/>
        </authorList>
    </citation>
    <scope>NUCLEOTIDE SEQUENCE [LARGE SCALE GENOMIC DNA]</scope>
    <source>
        <tissue evidence="2">Flushing bud</tissue>
    </source>
</reference>
<proteinExistence type="predicted"/>
<geneLocation type="mitochondrion" evidence="2"/>
<accession>A0A101M0P2</accession>
<gene>
    <name evidence="2" type="ORF">ABT39_MTgene4186</name>
</gene>
<sequence length="49" mass="5608">MMMPPGRCHQEEDSQGKLMPPMDTPPWDTDHPWNTDGDAYHPGTLILME</sequence>
<name>A0A101M0P2_PICGL</name>
<dbReference type="EMBL" id="LKAM01000004">
    <property type="protein sequence ID" value="KUM48850.1"/>
    <property type="molecule type" value="Genomic_DNA"/>
</dbReference>
<protein>
    <submittedName>
        <fullName evidence="2">Uncharacterized protein</fullName>
    </submittedName>
</protein>
<feature type="region of interest" description="Disordered" evidence="1">
    <location>
        <begin position="1"/>
        <end position="49"/>
    </location>
</feature>
<organism evidence="2">
    <name type="scientific">Picea glauca</name>
    <name type="common">White spruce</name>
    <name type="synonym">Pinus glauca</name>
    <dbReference type="NCBI Taxonomy" id="3330"/>
    <lineage>
        <taxon>Eukaryota</taxon>
        <taxon>Viridiplantae</taxon>
        <taxon>Streptophyta</taxon>
        <taxon>Embryophyta</taxon>
        <taxon>Tracheophyta</taxon>
        <taxon>Spermatophyta</taxon>
        <taxon>Pinopsida</taxon>
        <taxon>Pinidae</taxon>
        <taxon>Conifers I</taxon>
        <taxon>Pinales</taxon>
        <taxon>Pinaceae</taxon>
        <taxon>Picea</taxon>
    </lineage>
</organism>
<comment type="caution">
    <text evidence="2">The sequence shown here is derived from an EMBL/GenBank/DDBJ whole genome shotgun (WGS) entry which is preliminary data.</text>
</comment>